<dbReference type="eggNOG" id="ENOG502SHHX">
    <property type="taxonomic scope" value="Eukaryota"/>
</dbReference>
<dbReference type="GeneID" id="7451844"/>
<dbReference type="RefSeq" id="XP_002297218.1">
    <property type="nucleotide sequence ID" value="XM_002297182.1"/>
</dbReference>
<protein>
    <submittedName>
        <fullName evidence="2">Uncharacterized protein</fullName>
    </submittedName>
</protein>
<dbReference type="EMBL" id="DS999421">
    <property type="protein sequence ID" value="EED86543.1"/>
    <property type="molecule type" value="Genomic_DNA"/>
</dbReference>
<evidence type="ECO:0000313" key="2">
    <source>
        <dbReference type="EMBL" id="EED86543.1"/>
    </source>
</evidence>
<dbReference type="PaxDb" id="35128-Thaps11373"/>
<accession>B8LDU4</accession>
<dbReference type="InParanoid" id="B8LDU4"/>
<sequence>MSPTDDDAAFADSSYEALRRKFGLSDSSTTAATAGDVGVSEDMEVDDNSEKEASTQTMPRRRRRTAVAEEPTIQTEAQNEPESETQSEIEPPTAEPYEEDTRVQSACPIASFSRTFPRYTINLANKSNSSKDPESEARRLRRMQRGVITKLTKAGGDANVGGLNPFGFVNGLVKGVWNGGSPSSSSSASDPNLRKSIEGVYSKEIDEGSFRWIATANDATTLPSLVDEEFVAAASFWRMASDLSLHSNTLSAQEPQHHMKWYLALSDTTMTVASNLCDVLNWYAEYLERGDDKRARVVRAQLDTTRSTSIPIIQFTATSQNGEETAQSQQQLEQIRNQLPNAQDTESQTKAWVKRVLVQLGICPFTKSDVKSGQGLGDLGVPVANILYGHSSALSGGGGLYLLMAARLTLYLIFSDTWETINQMVSAGASGKNGVSSILLSAPGFDDDFSLWAGPVFAILEAGVGAIQAEEIIGVVCFHPEYETPDGTTWAGFGHMHSLPRLRQWYNKYKPQSASSLSDNEIAAGGAWQRRSPHAVINVLRAEQLEAAEGRRSTGVLYERNIRVLMGREGGIGLETLERDLRQERCLKATN</sequence>
<evidence type="ECO:0000256" key="1">
    <source>
        <dbReference type="SAM" id="MobiDB-lite"/>
    </source>
</evidence>
<dbReference type="KEGG" id="tps:THAPSDRAFT_11373"/>
<feature type="region of interest" description="Disordered" evidence="1">
    <location>
        <begin position="21"/>
        <end position="103"/>
    </location>
</feature>
<evidence type="ECO:0000313" key="3">
    <source>
        <dbReference type="Proteomes" id="UP000001449"/>
    </source>
</evidence>
<reference evidence="2 3" key="2">
    <citation type="journal article" date="2008" name="Nature">
        <title>The Phaeodactylum genome reveals the evolutionary history of diatom genomes.</title>
        <authorList>
            <person name="Bowler C."/>
            <person name="Allen A.E."/>
            <person name="Badger J.H."/>
            <person name="Grimwood J."/>
            <person name="Jabbari K."/>
            <person name="Kuo A."/>
            <person name="Maheswari U."/>
            <person name="Martens C."/>
            <person name="Maumus F."/>
            <person name="Otillar R.P."/>
            <person name="Rayko E."/>
            <person name="Salamov A."/>
            <person name="Vandepoele K."/>
            <person name="Beszteri B."/>
            <person name="Gruber A."/>
            <person name="Heijde M."/>
            <person name="Katinka M."/>
            <person name="Mock T."/>
            <person name="Valentin K."/>
            <person name="Verret F."/>
            <person name="Berges J.A."/>
            <person name="Brownlee C."/>
            <person name="Cadoret J.P."/>
            <person name="Chiovitti A."/>
            <person name="Choi C.J."/>
            <person name="Coesel S."/>
            <person name="De Martino A."/>
            <person name="Detter J.C."/>
            <person name="Durkin C."/>
            <person name="Falciatore A."/>
            <person name="Fournet J."/>
            <person name="Haruta M."/>
            <person name="Huysman M.J."/>
            <person name="Jenkins B.D."/>
            <person name="Jiroutova K."/>
            <person name="Jorgensen R.E."/>
            <person name="Joubert Y."/>
            <person name="Kaplan A."/>
            <person name="Kroger N."/>
            <person name="Kroth P.G."/>
            <person name="La Roche J."/>
            <person name="Lindquist E."/>
            <person name="Lommer M."/>
            <person name="Martin-Jezequel V."/>
            <person name="Lopez P.J."/>
            <person name="Lucas S."/>
            <person name="Mangogna M."/>
            <person name="McGinnis K."/>
            <person name="Medlin L.K."/>
            <person name="Montsant A."/>
            <person name="Oudot-Le Secq M.P."/>
            <person name="Napoli C."/>
            <person name="Obornik M."/>
            <person name="Parker M.S."/>
            <person name="Petit J.L."/>
            <person name="Porcel B.M."/>
            <person name="Poulsen N."/>
            <person name="Robison M."/>
            <person name="Rychlewski L."/>
            <person name="Rynearson T.A."/>
            <person name="Schmutz J."/>
            <person name="Shapiro H."/>
            <person name="Siaut M."/>
            <person name="Stanley M."/>
            <person name="Sussman M.R."/>
            <person name="Taylor A.R."/>
            <person name="Vardi A."/>
            <person name="von Dassow P."/>
            <person name="Vyverman W."/>
            <person name="Willis A."/>
            <person name="Wyrwicz L.S."/>
            <person name="Rokhsar D.S."/>
            <person name="Weissenbach J."/>
            <person name="Armbrust E.V."/>
            <person name="Green B.R."/>
            <person name="Van de Peer Y."/>
            <person name="Grigoriev I.V."/>
        </authorList>
    </citation>
    <scope>NUCLEOTIDE SEQUENCE [LARGE SCALE GENOMIC DNA]</scope>
    <source>
        <strain evidence="2 3">CCMP1335</strain>
    </source>
</reference>
<dbReference type="Proteomes" id="UP000001449">
    <property type="component" value="Unassembled WGS sequence"/>
</dbReference>
<reference evidence="2 3" key="1">
    <citation type="journal article" date="2004" name="Science">
        <title>The genome of the diatom Thalassiosira pseudonana: ecology, evolution, and metabolism.</title>
        <authorList>
            <person name="Armbrust E.V."/>
            <person name="Berges J.A."/>
            <person name="Bowler C."/>
            <person name="Green B.R."/>
            <person name="Martinez D."/>
            <person name="Putnam N.H."/>
            <person name="Zhou S."/>
            <person name="Allen A.E."/>
            <person name="Apt K.E."/>
            <person name="Bechner M."/>
            <person name="Brzezinski M.A."/>
            <person name="Chaal B.K."/>
            <person name="Chiovitti A."/>
            <person name="Davis A.K."/>
            <person name="Demarest M.S."/>
            <person name="Detter J.C."/>
            <person name="Glavina T."/>
            <person name="Goodstein D."/>
            <person name="Hadi M.Z."/>
            <person name="Hellsten U."/>
            <person name="Hildebrand M."/>
            <person name="Jenkins B.D."/>
            <person name="Jurka J."/>
            <person name="Kapitonov V.V."/>
            <person name="Kroger N."/>
            <person name="Lau W.W."/>
            <person name="Lane T.W."/>
            <person name="Larimer F.W."/>
            <person name="Lippmeier J.C."/>
            <person name="Lucas S."/>
            <person name="Medina M."/>
            <person name="Montsant A."/>
            <person name="Obornik M."/>
            <person name="Parker M.S."/>
            <person name="Palenik B."/>
            <person name="Pazour G.J."/>
            <person name="Richardson P.M."/>
            <person name="Rynearson T.A."/>
            <person name="Saito M.A."/>
            <person name="Schwartz D.C."/>
            <person name="Thamatrakoln K."/>
            <person name="Valentin K."/>
            <person name="Vardi A."/>
            <person name="Wilkerson F.P."/>
            <person name="Rokhsar D.S."/>
        </authorList>
    </citation>
    <scope>NUCLEOTIDE SEQUENCE [LARGE SCALE GENOMIC DNA]</scope>
    <source>
        <strain evidence="2 3">CCMP1335</strain>
    </source>
</reference>
<organism evidence="2 3">
    <name type="scientific">Thalassiosira pseudonana</name>
    <name type="common">Marine diatom</name>
    <name type="synonym">Cyclotella nana</name>
    <dbReference type="NCBI Taxonomy" id="35128"/>
    <lineage>
        <taxon>Eukaryota</taxon>
        <taxon>Sar</taxon>
        <taxon>Stramenopiles</taxon>
        <taxon>Ochrophyta</taxon>
        <taxon>Bacillariophyta</taxon>
        <taxon>Coscinodiscophyceae</taxon>
        <taxon>Thalassiosirophycidae</taxon>
        <taxon>Thalassiosirales</taxon>
        <taxon>Thalassiosiraceae</taxon>
        <taxon>Thalassiosira</taxon>
    </lineage>
</organism>
<gene>
    <name evidence="2" type="ORF">THAPSDRAFT_11373</name>
</gene>
<keyword evidence="3" id="KW-1185">Reference proteome</keyword>
<name>B8LDU4_THAPS</name>
<dbReference type="HOGENOM" id="CLU_461961_0_0_1"/>
<dbReference type="AlphaFoldDB" id="B8LDU4"/>
<proteinExistence type="predicted"/>